<keyword evidence="2" id="KW-0732">Signal</keyword>
<organism evidence="3 4">
    <name type="scientific">Nitrosospira multiformis</name>
    <dbReference type="NCBI Taxonomy" id="1231"/>
    <lineage>
        <taxon>Bacteria</taxon>
        <taxon>Pseudomonadati</taxon>
        <taxon>Pseudomonadota</taxon>
        <taxon>Betaproteobacteria</taxon>
        <taxon>Nitrosomonadales</taxon>
        <taxon>Nitrosomonadaceae</taxon>
        <taxon>Nitrosospira</taxon>
    </lineage>
</organism>
<reference evidence="3 4" key="1">
    <citation type="submission" date="2016-10" db="EMBL/GenBank/DDBJ databases">
        <authorList>
            <person name="Varghese N."/>
            <person name="Submissions S."/>
        </authorList>
    </citation>
    <scope>NUCLEOTIDE SEQUENCE [LARGE SCALE GENOMIC DNA]</scope>
    <source>
        <strain evidence="3 4">Nl1</strain>
    </source>
</reference>
<proteinExistence type="predicted"/>
<feature type="signal peptide" evidence="2">
    <location>
        <begin position="1"/>
        <end position="29"/>
    </location>
</feature>
<name>A0ABY0T9P4_9PROT</name>
<gene>
    <name evidence="3" type="ORF">SAMN05216402_1071</name>
</gene>
<dbReference type="PROSITE" id="PS51257">
    <property type="entry name" value="PROKAR_LIPOPROTEIN"/>
    <property type="match status" value="1"/>
</dbReference>
<feature type="transmembrane region" description="Helical" evidence="1">
    <location>
        <begin position="79"/>
        <end position="97"/>
    </location>
</feature>
<evidence type="ECO:0000256" key="2">
    <source>
        <dbReference type="SAM" id="SignalP"/>
    </source>
</evidence>
<keyword evidence="1" id="KW-1133">Transmembrane helix</keyword>
<dbReference type="InterPro" id="IPR007039">
    <property type="entry name" value="TrbC/VirB2"/>
</dbReference>
<evidence type="ECO:0000313" key="3">
    <source>
        <dbReference type="EMBL" id="SDQ49428.1"/>
    </source>
</evidence>
<sequence>MIVKHDSVCLAMIVLTISCLTLVAGPVLAASTAGTPWETPNENWCQVTSFWSGWILLMGVVISGLTLIFDSVTSRRIRLVTIGACGLALANMITCLFL</sequence>
<evidence type="ECO:0000313" key="4">
    <source>
        <dbReference type="Proteomes" id="UP000183471"/>
    </source>
</evidence>
<dbReference type="Pfam" id="PF04956">
    <property type="entry name" value="TrbC"/>
    <property type="match status" value="1"/>
</dbReference>
<dbReference type="EMBL" id="FNKY01000001">
    <property type="protein sequence ID" value="SDQ49428.1"/>
    <property type="molecule type" value="Genomic_DNA"/>
</dbReference>
<protein>
    <submittedName>
        <fullName evidence="3">TrbC/VIRB2 family protein</fullName>
    </submittedName>
</protein>
<keyword evidence="1" id="KW-0812">Transmembrane</keyword>
<dbReference type="Proteomes" id="UP000183471">
    <property type="component" value="Unassembled WGS sequence"/>
</dbReference>
<feature type="transmembrane region" description="Helical" evidence="1">
    <location>
        <begin position="53"/>
        <end position="72"/>
    </location>
</feature>
<evidence type="ECO:0000256" key="1">
    <source>
        <dbReference type="SAM" id="Phobius"/>
    </source>
</evidence>
<comment type="caution">
    <text evidence="3">The sequence shown here is derived from an EMBL/GenBank/DDBJ whole genome shotgun (WGS) entry which is preliminary data.</text>
</comment>
<keyword evidence="4" id="KW-1185">Reference proteome</keyword>
<accession>A0ABY0T9P4</accession>
<feature type="chain" id="PRO_5045738438" evidence="2">
    <location>
        <begin position="30"/>
        <end position="98"/>
    </location>
</feature>
<keyword evidence="1" id="KW-0472">Membrane</keyword>